<dbReference type="EMBL" id="CP061839">
    <property type="protein sequence ID" value="QOW60171.1"/>
    <property type="molecule type" value="Genomic_DNA"/>
</dbReference>
<feature type="transmembrane region" description="Helical" evidence="1">
    <location>
        <begin position="71"/>
        <end position="91"/>
    </location>
</feature>
<keyword evidence="1" id="KW-0812">Transmembrane</keyword>
<feature type="transmembrane region" description="Helical" evidence="1">
    <location>
        <begin position="103"/>
        <end position="121"/>
    </location>
</feature>
<evidence type="ECO:0000313" key="3">
    <source>
        <dbReference type="Proteomes" id="UP000593915"/>
    </source>
</evidence>
<dbReference type="AlphaFoldDB" id="A0A7S7AW19"/>
<dbReference type="Proteomes" id="UP000593915">
    <property type="component" value="Chromosome"/>
</dbReference>
<dbReference type="InterPro" id="IPR025671">
    <property type="entry name" value="HXXEE"/>
</dbReference>
<name>A0A7S7AW19_9SPIR</name>
<evidence type="ECO:0000313" key="2">
    <source>
        <dbReference type="EMBL" id="QOW60171.1"/>
    </source>
</evidence>
<accession>A0A7S7AW19</accession>
<dbReference type="RefSeq" id="WP_194075766.1">
    <property type="nucleotide sequence ID" value="NZ_CP061839.1"/>
</dbReference>
<proteinExistence type="predicted"/>
<organism evidence="2 3">
    <name type="scientific">Treponema pedis</name>
    <dbReference type="NCBI Taxonomy" id="409322"/>
    <lineage>
        <taxon>Bacteria</taxon>
        <taxon>Pseudomonadati</taxon>
        <taxon>Spirochaetota</taxon>
        <taxon>Spirochaetia</taxon>
        <taxon>Spirochaetales</taxon>
        <taxon>Treponemataceae</taxon>
        <taxon>Treponema</taxon>
    </lineage>
</organism>
<protein>
    <submittedName>
        <fullName evidence="2">HXXEE domain-containing protein</fullName>
    </submittedName>
</protein>
<keyword evidence="1" id="KW-1133">Transmembrane helix</keyword>
<reference evidence="2 3" key="1">
    <citation type="submission" date="2020-09" db="EMBL/GenBank/DDBJ databases">
        <title>Characterization of Treponema spp. from bovine digital dermatitis in Korea.</title>
        <authorList>
            <person name="Espiritu H.M."/>
            <person name="Cho Y.I."/>
            <person name="Mamuad L."/>
        </authorList>
    </citation>
    <scope>NUCLEOTIDE SEQUENCE [LARGE SCALE GENOMIC DNA]</scope>
    <source>
        <strain evidence="2 3">KS1</strain>
    </source>
</reference>
<dbReference type="Pfam" id="PF13787">
    <property type="entry name" value="HXXEE"/>
    <property type="match status" value="1"/>
</dbReference>
<feature type="transmembrane region" description="Helical" evidence="1">
    <location>
        <begin position="133"/>
        <end position="153"/>
    </location>
</feature>
<sequence>MQNILWLFPVIFMFHEMEEIIGFRIWLDKNTDIIKKYNKLSMLCENFSNEGFSVAVLEEYLLCITVTGVSIYFRIYIVWIGAFIAFSLHLLIHIIQSIIIKRYIPALVTSIMLLPINIFLINKATHTCGYSPIDIVISSILCVIAMLLNLMFVHKLMKKVTERVKNNK</sequence>
<gene>
    <name evidence="2" type="ORF">IFE08_10035</name>
</gene>
<evidence type="ECO:0000256" key="1">
    <source>
        <dbReference type="SAM" id="Phobius"/>
    </source>
</evidence>
<keyword evidence="1" id="KW-0472">Membrane</keyword>